<name>A0A4Y2NVT2_ARAVE</name>
<proteinExistence type="predicted"/>
<evidence type="ECO:0008006" key="3">
    <source>
        <dbReference type="Google" id="ProtNLM"/>
    </source>
</evidence>
<reference evidence="1 2" key="1">
    <citation type="journal article" date="2019" name="Sci. Rep.">
        <title>Orb-weaving spider Araneus ventricosus genome elucidates the spidroin gene catalogue.</title>
        <authorList>
            <person name="Kono N."/>
            <person name="Nakamura H."/>
            <person name="Ohtoshi R."/>
            <person name="Moran D.A.P."/>
            <person name="Shinohara A."/>
            <person name="Yoshida Y."/>
            <person name="Fujiwara M."/>
            <person name="Mori M."/>
            <person name="Tomita M."/>
            <person name="Arakawa K."/>
        </authorList>
    </citation>
    <scope>NUCLEOTIDE SEQUENCE [LARGE SCALE GENOMIC DNA]</scope>
</reference>
<protein>
    <recommendedName>
        <fullName evidence="3">Reverse transcriptase RNase H-like domain-containing protein</fullName>
    </recommendedName>
</protein>
<dbReference type="EMBL" id="BGPR01009920">
    <property type="protein sequence ID" value="GBN43134.1"/>
    <property type="molecule type" value="Genomic_DNA"/>
</dbReference>
<dbReference type="AlphaFoldDB" id="A0A4Y2NVT2"/>
<evidence type="ECO:0000313" key="2">
    <source>
        <dbReference type="Proteomes" id="UP000499080"/>
    </source>
</evidence>
<keyword evidence="2" id="KW-1185">Reference proteome</keyword>
<accession>A0A4Y2NVT2</accession>
<gene>
    <name evidence="1" type="ORF">AVEN_48548_1</name>
</gene>
<sequence length="94" mass="10642">MKLTPDILSPSILRWSQMLNAYDFTIIHRPGKKIQNADVLSRLPLVTPETDIPSPPEVLFLEELQNSPVKADVISQANLRDLVLLRVLNWVLKG</sequence>
<evidence type="ECO:0000313" key="1">
    <source>
        <dbReference type="EMBL" id="GBN43134.1"/>
    </source>
</evidence>
<dbReference type="Proteomes" id="UP000499080">
    <property type="component" value="Unassembled WGS sequence"/>
</dbReference>
<dbReference type="OrthoDB" id="6415283at2759"/>
<organism evidence="1 2">
    <name type="scientific">Araneus ventricosus</name>
    <name type="common">Orbweaver spider</name>
    <name type="synonym">Epeira ventricosa</name>
    <dbReference type="NCBI Taxonomy" id="182803"/>
    <lineage>
        <taxon>Eukaryota</taxon>
        <taxon>Metazoa</taxon>
        <taxon>Ecdysozoa</taxon>
        <taxon>Arthropoda</taxon>
        <taxon>Chelicerata</taxon>
        <taxon>Arachnida</taxon>
        <taxon>Araneae</taxon>
        <taxon>Araneomorphae</taxon>
        <taxon>Entelegynae</taxon>
        <taxon>Araneoidea</taxon>
        <taxon>Araneidae</taxon>
        <taxon>Araneus</taxon>
    </lineage>
</organism>
<comment type="caution">
    <text evidence="1">The sequence shown here is derived from an EMBL/GenBank/DDBJ whole genome shotgun (WGS) entry which is preliminary data.</text>
</comment>